<comment type="caution">
    <text evidence="2">The sequence shown here is derived from an EMBL/GenBank/DDBJ whole genome shotgun (WGS) entry which is preliminary data.</text>
</comment>
<evidence type="ECO:0000313" key="3">
    <source>
        <dbReference type="Proteomes" id="UP001228376"/>
    </source>
</evidence>
<feature type="chain" id="PRO_5045175644" evidence="1">
    <location>
        <begin position="26"/>
        <end position="108"/>
    </location>
</feature>
<feature type="signal peptide" evidence="1">
    <location>
        <begin position="1"/>
        <end position="25"/>
    </location>
</feature>
<protein>
    <submittedName>
        <fullName evidence="2">Uncharacterized protein</fullName>
    </submittedName>
</protein>
<accession>A0ABU5CEB4</accession>
<name>A0ABU5CEB4_9BACI</name>
<dbReference type="EMBL" id="JAROCA020000001">
    <property type="protein sequence ID" value="MDY0404649.1"/>
    <property type="molecule type" value="Genomic_DNA"/>
</dbReference>
<dbReference type="RefSeq" id="WP_320384262.1">
    <property type="nucleotide sequence ID" value="NZ_JAROCA020000001.1"/>
</dbReference>
<organism evidence="2 3">
    <name type="scientific">Tigheibacillus jepli</name>
    <dbReference type="NCBI Taxonomy" id="3035914"/>
    <lineage>
        <taxon>Bacteria</taxon>
        <taxon>Bacillati</taxon>
        <taxon>Bacillota</taxon>
        <taxon>Bacilli</taxon>
        <taxon>Bacillales</taxon>
        <taxon>Bacillaceae</taxon>
        <taxon>Tigheibacillus</taxon>
    </lineage>
</organism>
<proteinExistence type="predicted"/>
<evidence type="ECO:0000313" key="2">
    <source>
        <dbReference type="EMBL" id="MDY0404649.1"/>
    </source>
</evidence>
<dbReference type="Proteomes" id="UP001228376">
    <property type="component" value="Unassembled WGS sequence"/>
</dbReference>
<evidence type="ECO:0000256" key="1">
    <source>
        <dbReference type="SAM" id="SignalP"/>
    </source>
</evidence>
<sequence>MKKIKASYVLTACLVALLIVISGCGKNTASSETSSNGYPKMTIKLSHVVAEDDPKGKMATKFKEIVEKRVKVALPSKFIPMASFTVMKMKFRHYSLIMFKLLRLKRRN</sequence>
<reference evidence="2 3" key="1">
    <citation type="submission" date="2023-10" db="EMBL/GenBank/DDBJ databases">
        <title>179-bfca-hs.</title>
        <authorList>
            <person name="Miliotis G."/>
            <person name="Sengupta P."/>
            <person name="Hameed A."/>
            <person name="Chuvochina M."/>
            <person name="Mcdonagh F."/>
            <person name="Simpson A.C."/>
            <person name="Singh N.K."/>
            <person name="Rekha P.D."/>
            <person name="Raman K."/>
            <person name="Hugenholtz P."/>
            <person name="Venkateswaran K."/>
        </authorList>
    </citation>
    <scope>NUCLEOTIDE SEQUENCE [LARGE SCALE GENOMIC DNA]</scope>
    <source>
        <strain evidence="2 3">179-BFC-A-HS</strain>
    </source>
</reference>
<dbReference type="PROSITE" id="PS51257">
    <property type="entry name" value="PROKAR_LIPOPROTEIN"/>
    <property type="match status" value="1"/>
</dbReference>
<keyword evidence="1" id="KW-0732">Signal</keyword>
<keyword evidence="3" id="KW-1185">Reference proteome</keyword>
<gene>
    <name evidence="2" type="ORF">P5G51_003815</name>
</gene>